<dbReference type="SMART" id="SM00228">
    <property type="entry name" value="PDZ"/>
    <property type="match status" value="1"/>
</dbReference>
<evidence type="ECO:0000256" key="1">
    <source>
        <dbReference type="ARBA" id="ARBA00010541"/>
    </source>
</evidence>
<sequence length="826" mass="90676">MGKWKEQQLKIGIALLIIITMISWTGITPSYAADSSDVPGVVERTTASVVAIIGKPSGTDKASTNRFNLAHGTGVIVKSDGFIITNAHVVKDMNNIVVVTSDGKSYTGKITNMDEESDLALVKIEATGLTAAKLASSSDIRVGETVAAIGTPISFSLRNSVTLGIVSGLERSISSEYQLIQTDAAINPGNSGGALVNMKGEVIGINTLKYAEYGVENLGFAITIDTVKYVLDHFQKYGKVKRSYVGIELEESWEAVVGLPSKDELRVAYVDPDSPAALAGVKQDDLLVSVGGTTVKTMVDYNQALKKYLPGEKVSLSLKSGGLAITKEITLGEVQVSDSKWTDTTDVTGIDTDRGKTRIGDSHYGWSMKYPAGLIKADQSEDGDRVTFVDAKGEFYLQVETSNSLNGPLSPSGLLNKISEGSDSDNILERRYIKGEGTANSYAKMVAKSVDKDYGQIRAYQRDGKIYIVTLFISNVEAEKKKSRLNSLADLLDSFELNFDANNEALKDISVYSDKSTTYTNNYGLSVDLPKAWKKSDYSSSSSFFNEDYSQGIAVYVTSASSGDTLKAWVDRELKAFTDAFATKYRKNEKPKEVELTDVTALQASYSYKMAGEWTNQYSIYLIKDKFKYQIDYTYPVEADKDEVNAVIETLTASLHIDKEAMNPDVGFIQDIDELLDPNATVKYSNAKYKYALDIPEIWSNDMYEDYKDSPDVSFYFSGGFMEISANASETFAETVKSEDKYHKKSSEDDSDYKYKATDITLFKGNAKKYVATIGGEKAPALETTYVFSKNNITYRVTLSIEEAVRTPANEARLNKAFESLTFSAK</sequence>
<dbReference type="InterPro" id="IPR036034">
    <property type="entry name" value="PDZ_sf"/>
</dbReference>
<gene>
    <name evidence="6" type="ORF">J2Z66_002158</name>
</gene>
<protein>
    <submittedName>
        <fullName evidence="6">S1-C subfamily serine protease</fullName>
    </submittedName>
</protein>
<keyword evidence="7" id="KW-1185">Reference proteome</keyword>
<evidence type="ECO:0000313" key="7">
    <source>
        <dbReference type="Proteomes" id="UP001519287"/>
    </source>
</evidence>
<feature type="domain" description="PDZ" evidence="5">
    <location>
        <begin position="243"/>
        <end position="322"/>
    </location>
</feature>
<evidence type="ECO:0000256" key="4">
    <source>
        <dbReference type="ARBA" id="ARBA00022825"/>
    </source>
</evidence>
<keyword evidence="2 6" id="KW-0645">Protease</keyword>
<evidence type="ECO:0000256" key="3">
    <source>
        <dbReference type="ARBA" id="ARBA00022801"/>
    </source>
</evidence>
<dbReference type="GO" id="GO:0006508">
    <property type="term" value="P:proteolysis"/>
    <property type="evidence" value="ECO:0007669"/>
    <property type="project" value="UniProtKB-KW"/>
</dbReference>
<dbReference type="GO" id="GO:0008233">
    <property type="term" value="F:peptidase activity"/>
    <property type="evidence" value="ECO:0007669"/>
    <property type="project" value="UniProtKB-KW"/>
</dbReference>
<dbReference type="EMBL" id="JAGGLB010000005">
    <property type="protein sequence ID" value="MBP1990552.1"/>
    <property type="molecule type" value="Genomic_DNA"/>
</dbReference>
<dbReference type="Gene3D" id="2.30.42.10">
    <property type="match status" value="1"/>
</dbReference>
<organism evidence="6 7">
    <name type="scientific">Paenibacillus eucommiae</name>
    <dbReference type="NCBI Taxonomy" id="1355755"/>
    <lineage>
        <taxon>Bacteria</taxon>
        <taxon>Bacillati</taxon>
        <taxon>Bacillota</taxon>
        <taxon>Bacilli</taxon>
        <taxon>Bacillales</taxon>
        <taxon>Paenibacillaceae</taxon>
        <taxon>Paenibacillus</taxon>
    </lineage>
</organism>
<dbReference type="Proteomes" id="UP001519287">
    <property type="component" value="Unassembled WGS sequence"/>
</dbReference>
<evidence type="ECO:0000256" key="2">
    <source>
        <dbReference type="ARBA" id="ARBA00022670"/>
    </source>
</evidence>
<evidence type="ECO:0000259" key="5">
    <source>
        <dbReference type="SMART" id="SM00228"/>
    </source>
</evidence>
<dbReference type="Pfam" id="PF17820">
    <property type="entry name" value="PDZ_6"/>
    <property type="match status" value="1"/>
</dbReference>
<dbReference type="PANTHER" id="PTHR22939">
    <property type="entry name" value="SERINE PROTEASE FAMILY S1C HTRA-RELATED"/>
    <property type="match status" value="1"/>
</dbReference>
<comment type="caution">
    <text evidence="6">The sequence shown here is derived from an EMBL/GenBank/DDBJ whole genome shotgun (WGS) entry which is preliminary data.</text>
</comment>
<dbReference type="Gene3D" id="3.40.1000.10">
    <property type="entry name" value="Mog1/PsbP, alpha/beta/alpha sandwich"/>
    <property type="match status" value="1"/>
</dbReference>
<dbReference type="PANTHER" id="PTHR22939:SF129">
    <property type="entry name" value="SERINE PROTEASE HTRA2, MITOCHONDRIAL"/>
    <property type="match status" value="1"/>
</dbReference>
<keyword evidence="4" id="KW-0720">Serine protease</keyword>
<evidence type="ECO:0000313" key="6">
    <source>
        <dbReference type="EMBL" id="MBP1990552.1"/>
    </source>
</evidence>
<reference evidence="6 7" key="1">
    <citation type="submission" date="2021-03" db="EMBL/GenBank/DDBJ databases">
        <title>Genomic Encyclopedia of Type Strains, Phase IV (KMG-IV): sequencing the most valuable type-strain genomes for metagenomic binning, comparative biology and taxonomic classification.</title>
        <authorList>
            <person name="Goeker M."/>
        </authorList>
    </citation>
    <scope>NUCLEOTIDE SEQUENCE [LARGE SCALE GENOMIC DNA]</scope>
    <source>
        <strain evidence="6 7">DSM 26048</strain>
    </source>
</reference>
<dbReference type="SUPFAM" id="SSF50156">
    <property type="entry name" value="PDZ domain-like"/>
    <property type="match status" value="1"/>
</dbReference>
<dbReference type="InterPro" id="IPR001478">
    <property type="entry name" value="PDZ"/>
</dbReference>
<dbReference type="SUPFAM" id="SSF50494">
    <property type="entry name" value="Trypsin-like serine proteases"/>
    <property type="match status" value="1"/>
</dbReference>
<dbReference type="Pfam" id="PF13365">
    <property type="entry name" value="Trypsin_2"/>
    <property type="match status" value="1"/>
</dbReference>
<dbReference type="InterPro" id="IPR009003">
    <property type="entry name" value="Peptidase_S1_PA"/>
</dbReference>
<name>A0ABS4ISJ8_9BACL</name>
<keyword evidence="3" id="KW-0378">Hydrolase</keyword>
<accession>A0ABS4ISJ8</accession>
<dbReference type="PRINTS" id="PR00834">
    <property type="entry name" value="PROTEASES2C"/>
</dbReference>
<dbReference type="Gene3D" id="2.40.10.120">
    <property type="match status" value="1"/>
</dbReference>
<dbReference type="InterPro" id="IPR041489">
    <property type="entry name" value="PDZ_6"/>
</dbReference>
<dbReference type="InterPro" id="IPR001940">
    <property type="entry name" value="Peptidase_S1C"/>
</dbReference>
<proteinExistence type="inferred from homology"/>
<dbReference type="RefSeq" id="WP_209971315.1">
    <property type="nucleotide sequence ID" value="NZ_JAGGLB010000005.1"/>
</dbReference>
<comment type="similarity">
    <text evidence="1">Belongs to the peptidase S1C family.</text>
</comment>